<feature type="region of interest" description="Disordered" evidence="2">
    <location>
        <begin position="296"/>
        <end position="316"/>
    </location>
</feature>
<evidence type="ECO:0000256" key="1">
    <source>
        <dbReference type="ARBA" id="ARBA00022669"/>
    </source>
</evidence>
<gene>
    <name evidence="3" type="ORF">IWX90DRAFT_301137</name>
</gene>
<evidence type="ECO:0000256" key="2">
    <source>
        <dbReference type="SAM" id="MobiDB-lite"/>
    </source>
</evidence>
<sequence length="366" mass="38463">MESRGLNGAKRRSHMVEQTRPDGYEGALMMERQARFVFSFRLAPPLHNASLLQIGAGWGYKTSRRRRRHAFHGRGLERLLKAELDFGLLDLYHLCFGSLVRLACERADRTIALTMIASWATLVSLLCACLVAGQNCGLQFDGEVCDDGNCCSQYGWVSTLMSSYLQTSCRLEGRREAHCDTDAAHCDPATCQTAYSGAGSSCSAKGPTAASPALSSTSSTASSTTASPSPYVSSIPVIDTCGPSEHVSCPGAGPNGYYYRCCSSAGHCGPKNSIQDQDMYCGTGCQPEYGDCSGTGGNSGNSTAPPPPSGKPGAAGEGETCGPIVNKKCVGKGLCCSGSNFCGQGTDFCGAANWCQSGWGEGECEK</sequence>
<dbReference type="EMBL" id="JBBWUH010000008">
    <property type="protein sequence ID" value="KAK8159460.1"/>
    <property type="molecule type" value="Genomic_DNA"/>
</dbReference>
<dbReference type="Gene3D" id="3.30.60.10">
    <property type="entry name" value="Endochitinase-like"/>
    <property type="match status" value="3"/>
</dbReference>
<evidence type="ECO:0008006" key="5">
    <source>
        <dbReference type="Google" id="ProtNLM"/>
    </source>
</evidence>
<reference evidence="3 4" key="1">
    <citation type="journal article" date="2022" name="G3 (Bethesda)">
        <title>Enemy or ally: a genomic approach to elucidate the lifestyle of Phyllosticta citrichinaensis.</title>
        <authorList>
            <person name="Buijs V.A."/>
            <person name="Groenewald J.Z."/>
            <person name="Haridas S."/>
            <person name="LaButti K.M."/>
            <person name="Lipzen A."/>
            <person name="Martin F.M."/>
            <person name="Barry K."/>
            <person name="Grigoriev I.V."/>
            <person name="Crous P.W."/>
            <person name="Seidl M.F."/>
        </authorList>
    </citation>
    <scope>NUCLEOTIDE SEQUENCE [LARGE SCALE GENOMIC DNA]</scope>
    <source>
        <strain evidence="3 4">CBS 129764</strain>
    </source>
</reference>
<proteinExistence type="predicted"/>
<keyword evidence="4" id="KW-1185">Reference proteome</keyword>
<evidence type="ECO:0000313" key="3">
    <source>
        <dbReference type="EMBL" id="KAK8159460.1"/>
    </source>
</evidence>
<dbReference type="InterPro" id="IPR036861">
    <property type="entry name" value="Endochitinase-like_sf"/>
</dbReference>
<evidence type="ECO:0000313" key="4">
    <source>
        <dbReference type="Proteomes" id="UP001456524"/>
    </source>
</evidence>
<organism evidence="3 4">
    <name type="scientific">Phyllosticta citrichinensis</name>
    <dbReference type="NCBI Taxonomy" id="1130410"/>
    <lineage>
        <taxon>Eukaryota</taxon>
        <taxon>Fungi</taxon>
        <taxon>Dikarya</taxon>
        <taxon>Ascomycota</taxon>
        <taxon>Pezizomycotina</taxon>
        <taxon>Dothideomycetes</taxon>
        <taxon>Dothideomycetes incertae sedis</taxon>
        <taxon>Botryosphaeriales</taxon>
        <taxon>Phyllostictaceae</taxon>
        <taxon>Phyllosticta</taxon>
    </lineage>
</organism>
<keyword evidence="1" id="KW-0147">Chitin-binding</keyword>
<comment type="caution">
    <text evidence="3">The sequence shown here is derived from an EMBL/GenBank/DDBJ whole genome shotgun (WGS) entry which is preliminary data.</text>
</comment>
<name>A0ABR1XL38_9PEZI</name>
<dbReference type="Proteomes" id="UP001456524">
    <property type="component" value="Unassembled WGS sequence"/>
</dbReference>
<protein>
    <recommendedName>
        <fullName evidence="5">Carbohydrate-binding module family 18 protein</fullName>
    </recommendedName>
</protein>
<accession>A0ABR1XL38</accession>